<keyword evidence="5 6" id="KW-0472">Membrane</keyword>
<dbReference type="AlphaFoldDB" id="A0A8T3A5A7"/>
<dbReference type="PANTHER" id="PTHR47830:SF1">
    <property type="entry name" value="OS11G0534100 PROTEIN"/>
    <property type="match status" value="1"/>
</dbReference>
<evidence type="ECO:0000313" key="8">
    <source>
        <dbReference type="Proteomes" id="UP000829196"/>
    </source>
</evidence>
<dbReference type="EMBL" id="JAGYWB010000018">
    <property type="protein sequence ID" value="KAI0491420.1"/>
    <property type="molecule type" value="Genomic_DNA"/>
</dbReference>
<dbReference type="InterPro" id="IPR006904">
    <property type="entry name" value="DUF716"/>
</dbReference>
<evidence type="ECO:0000256" key="4">
    <source>
        <dbReference type="ARBA" id="ARBA00022989"/>
    </source>
</evidence>
<evidence type="ECO:0000256" key="3">
    <source>
        <dbReference type="ARBA" id="ARBA00022692"/>
    </source>
</evidence>
<feature type="transmembrane region" description="Helical" evidence="6">
    <location>
        <begin position="242"/>
        <end position="262"/>
    </location>
</feature>
<feature type="transmembrane region" description="Helical" evidence="6">
    <location>
        <begin position="101"/>
        <end position="121"/>
    </location>
</feature>
<accession>A0A8T3A5A7</accession>
<protein>
    <submittedName>
        <fullName evidence="7">Uncharacterized protein</fullName>
    </submittedName>
</protein>
<evidence type="ECO:0000313" key="7">
    <source>
        <dbReference type="EMBL" id="KAI0491420.1"/>
    </source>
</evidence>
<evidence type="ECO:0000256" key="6">
    <source>
        <dbReference type="SAM" id="Phobius"/>
    </source>
</evidence>
<dbReference type="Pfam" id="PF04819">
    <property type="entry name" value="DUF716"/>
    <property type="match status" value="1"/>
</dbReference>
<comment type="similarity">
    <text evidence="2">Belongs to the TMEM45 family.</text>
</comment>
<comment type="caution">
    <text evidence="7">The sequence shown here is derived from an EMBL/GenBank/DDBJ whole genome shotgun (WGS) entry which is preliminary data.</text>
</comment>
<reference evidence="7" key="1">
    <citation type="journal article" date="2022" name="Front. Genet.">
        <title>Chromosome-Scale Assembly of the Dendrobium nobile Genome Provides Insights Into the Molecular Mechanism of the Biosynthesis of the Medicinal Active Ingredient of Dendrobium.</title>
        <authorList>
            <person name="Xu Q."/>
            <person name="Niu S.-C."/>
            <person name="Li K.-L."/>
            <person name="Zheng P.-J."/>
            <person name="Zhang X.-J."/>
            <person name="Jia Y."/>
            <person name="Liu Y."/>
            <person name="Niu Y.-X."/>
            <person name="Yu L.-H."/>
            <person name="Chen D.-F."/>
            <person name="Zhang G.-Q."/>
        </authorList>
    </citation>
    <scope>NUCLEOTIDE SEQUENCE</scope>
    <source>
        <tissue evidence="7">Leaf</tissue>
    </source>
</reference>
<comment type="subcellular location">
    <subcellularLocation>
        <location evidence="1">Membrane</location>
        <topology evidence="1">Multi-pass membrane protein</topology>
    </subcellularLocation>
</comment>
<evidence type="ECO:0000256" key="5">
    <source>
        <dbReference type="ARBA" id="ARBA00023136"/>
    </source>
</evidence>
<keyword evidence="4 6" id="KW-1133">Transmembrane helix</keyword>
<dbReference type="GO" id="GO:0016020">
    <property type="term" value="C:membrane"/>
    <property type="evidence" value="ECO:0007669"/>
    <property type="project" value="UniProtKB-SubCell"/>
</dbReference>
<feature type="transmembrane region" description="Helical" evidence="6">
    <location>
        <begin position="159"/>
        <end position="179"/>
    </location>
</feature>
<keyword evidence="8" id="KW-1185">Reference proteome</keyword>
<feature type="transmembrane region" description="Helical" evidence="6">
    <location>
        <begin position="71"/>
        <end position="89"/>
    </location>
</feature>
<gene>
    <name evidence="7" type="ORF">KFK09_025680</name>
</gene>
<dbReference type="OrthoDB" id="1924702at2759"/>
<sequence>MAVLLYHTFAFLALFSCGIYHLVSATRSFFRPNSPSSSSSRAAVAGNGDHVARPYYPLLLSSHLHHLVRHLPLYLAFLSLLISIAHHAFFSSAAANRFSSLQTAASLIFFLLITISLILPLSLPPDLIFLLAAVAFALLSSASSAYLSSDLQSKCDSISSAISAASAAFSLALAVYPRLFLAELALAASVSLQGLWSLQTVLSLYVEAFIPEGCHRLLEVTDGSIRCELEDSRNRAAALLDLAFALHTTFISVISVAIYAVVNWGSGGGHPRRYNGGSYEALATSSLSGGLNDLDHVQMKSITKNSMQA</sequence>
<dbReference type="SMR" id="A0A8T3A5A7"/>
<evidence type="ECO:0000256" key="2">
    <source>
        <dbReference type="ARBA" id="ARBA00006948"/>
    </source>
</evidence>
<name>A0A8T3A5A7_DENNO</name>
<organism evidence="7 8">
    <name type="scientific">Dendrobium nobile</name>
    <name type="common">Orchid</name>
    <dbReference type="NCBI Taxonomy" id="94219"/>
    <lineage>
        <taxon>Eukaryota</taxon>
        <taxon>Viridiplantae</taxon>
        <taxon>Streptophyta</taxon>
        <taxon>Embryophyta</taxon>
        <taxon>Tracheophyta</taxon>
        <taxon>Spermatophyta</taxon>
        <taxon>Magnoliopsida</taxon>
        <taxon>Liliopsida</taxon>
        <taxon>Asparagales</taxon>
        <taxon>Orchidaceae</taxon>
        <taxon>Epidendroideae</taxon>
        <taxon>Malaxideae</taxon>
        <taxon>Dendrobiinae</taxon>
        <taxon>Dendrobium</taxon>
    </lineage>
</organism>
<keyword evidence="3 6" id="KW-0812">Transmembrane</keyword>
<evidence type="ECO:0000256" key="1">
    <source>
        <dbReference type="ARBA" id="ARBA00004141"/>
    </source>
</evidence>
<proteinExistence type="inferred from homology"/>
<dbReference type="PANTHER" id="PTHR47830">
    <property type="entry name" value="OS11G0534100 PROTEIN"/>
    <property type="match status" value="1"/>
</dbReference>
<dbReference type="Proteomes" id="UP000829196">
    <property type="component" value="Unassembled WGS sequence"/>
</dbReference>
<feature type="transmembrane region" description="Helical" evidence="6">
    <location>
        <begin position="127"/>
        <end position="147"/>
    </location>
</feature>